<gene>
    <name evidence="1" type="ORF">BN970_02944</name>
</gene>
<organism evidence="1 2">
    <name type="scientific">Mycolicibacterium conceptionense</name>
    <dbReference type="NCBI Taxonomy" id="451644"/>
    <lineage>
        <taxon>Bacteria</taxon>
        <taxon>Bacillati</taxon>
        <taxon>Actinomycetota</taxon>
        <taxon>Actinomycetes</taxon>
        <taxon>Mycobacteriales</taxon>
        <taxon>Mycobacteriaceae</taxon>
        <taxon>Mycolicibacterium</taxon>
    </lineage>
</organism>
<reference evidence="1 2" key="1">
    <citation type="submission" date="2015-03" db="EMBL/GenBank/DDBJ databases">
        <authorList>
            <person name="Murphy D."/>
        </authorList>
    </citation>
    <scope>NUCLEOTIDE SEQUENCE [LARGE SCALE GENOMIC DNA]</scope>
    <source>
        <strain evidence="1 2">D16</strain>
    </source>
</reference>
<dbReference type="Proteomes" id="UP000182227">
    <property type="component" value="Unassembled WGS sequence"/>
</dbReference>
<protein>
    <submittedName>
        <fullName evidence="1">Phenolpthiocerol synthesis type-i polyketide synthase ppse</fullName>
    </submittedName>
</protein>
<dbReference type="AlphaFoldDB" id="A0A0U1DHC1"/>
<accession>A0A0U1DHC1</accession>
<name>A0A0U1DHC1_9MYCO</name>
<proteinExistence type="predicted"/>
<dbReference type="Gene3D" id="3.30.559.30">
    <property type="entry name" value="Nonribosomal peptide synthetase, condensation domain"/>
    <property type="match status" value="1"/>
</dbReference>
<evidence type="ECO:0000313" key="2">
    <source>
        <dbReference type="Proteomes" id="UP000182227"/>
    </source>
</evidence>
<sequence length="228" mass="23675">MSPCSVTTNHGKASNHVIDKGVRLLAQLSHFWEWLASVVGMSVSVLPDAYGTGSWIADYATVGPPVAADIATVSSGWDAVLSAELHGAATAMDCKVEELLLAALGRTVARTIGEGTLVVDVATGPQGAGVRRVAVPCLGRRGLSGVELLAAARRGVDSADHPSADVSLSYGGGSATARSPHALAVQVQGETEATMCLQWRFDSRRFDHGTVQELAEQFPLALIEVTSG</sequence>
<dbReference type="EMBL" id="CTEF01000002">
    <property type="protein sequence ID" value="CQD14441.1"/>
    <property type="molecule type" value="Genomic_DNA"/>
</dbReference>
<dbReference type="SUPFAM" id="SSF52777">
    <property type="entry name" value="CoA-dependent acyltransferases"/>
    <property type="match status" value="1"/>
</dbReference>
<evidence type="ECO:0000313" key="1">
    <source>
        <dbReference type="EMBL" id="CQD14441.1"/>
    </source>
</evidence>